<dbReference type="EMBL" id="CP111021">
    <property type="protein sequence ID" value="WAR18037.1"/>
    <property type="molecule type" value="Genomic_DNA"/>
</dbReference>
<name>A0ABY7FAQ8_MYAAR</name>
<feature type="region of interest" description="Disordered" evidence="1">
    <location>
        <begin position="268"/>
        <end position="327"/>
    </location>
</feature>
<gene>
    <name evidence="2" type="ORF">MAR_032631</name>
    <name evidence="3" type="ORF">MAR_032655</name>
</gene>
<evidence type="ECO:0000256" key="1">
    <source>
        <dbReference type="SAM" id="MobiDB-lite"/>
    </source>
</evidence>
<proteinExistence type="predicted"/>
<dbReference type="EMBL" id="CP111021">
    <property type="protein sequence ID" value="WAR18061.1"/>
    <property type="molecule type" value="Genomic_DNA"/>
</dbReference>
<reference evidence="3" key="1">
    <citation type="submission" date="2022-11" db="EMBL/GenBank/DDBJ databases">
        <title>Centuries of genome instability and evolution in soft-shell clam transmissible cancer (bioRxiv).</title>
        <authorList>
            <person name="Hart S.F.M."/>
            <person name="Yonemitsu M.A."/>
            <person name="Giersch R.M."/>
            <person name="Beal B.F."/>
            <person name="Arriagada G."/>
            <person name="Davis B.W."/>
            <person name="Ostrander E.A."/>
            <person name="Goff S.P."/>
            <person name="Metzger M.J."/>
        </authorList>
    </citation>
    <scope>NUCLEOTIDE SEQUENCE</scope>
    <source>
        <strain evidence="3">MELC-2E11</strain>
        <tissue evidence="3">Siphon/mantle</tissue>
    </source>
</reference>
<dbReference type="Proteomes" id="UP001164746">
    <property type="component" value="Chromosome 10"/>
</dbReference>
<protein>
    <submittedName>
        <fullName evidence="3">Uncharacterized protein</fullName>
    </submittedName>
</protein>
<evidence type="ECO:0000313" key="4">
    <source>
        <dbReference type="Proteomes" id="UP001164746"/>
    </source>
</evidence>
<sequence length="395" mass="44030">MYLLGNYISSDAETMEPEVTYVPFYLTHIGFAVVKGHKKIAEYTTQPTEKVGAVYSYVEPGLYINCWSLVNQLYANVGTTRTTQEDEKLLVDEEPDDGEDYEEVEFYTKIYTNATTTEHIKQQIDSMALPDDISHSEFLPKGPDMRHHENYKKLSEQGKEVKEVKSCIEEMTTKDSNCHLQKKIELAKAHLKPIITRNATTSAVNTNKGSPGVETHNILPGAETQNPLVVAKTKVISPAANTNKASPEEETNEIHPGTGIHNAHLVAETKSKSPTNKLKTPPTRLPKPKRFDGFKPNPANKSTEIKGLVPPESHIKPNSDVSDISPAARNARPSAKVIPITVKPDAQYIVGGIMEKNPDLPFLLSLDQKMYVLYQCVKLLATWDFYILVVMQKPS</sequence>
<evidence type="ECO:0000313" key="3">
    <source>
        <dbReference type="EMBL" id="WAR18061.1"/>
    </source>
</evidence>
<organism evidence="3 4">
    <name type="scientific">Mya arenaria</name>
    <name type="common">Soft-shell clam</name>
    <dbReference type="NCBI Taxonomy" id="6604"/>
    <lineage>
        <taxon>Eukaryota</taxon>
        <taxon>Metazoa</taxon>
        <taxon>Spiralia</taxon>
        <taxon>Lophotrochozoa</taxon>
        <taxon>Mollusca</taxon>
        <taxon>Bivalvia</taxon>
        <taxon>Autobranchia</taxon>
        <taxon>Heteroconchia</taxon>
        <taxon>Euheterodonta</taxon>
        <taxon>Imparidentia</taxon>
        <taxon>Neoheterodontei</taxon>
        <taxon>Myida</taxon>
        <taxon>Myoidea</taxon>
        <taxon>Myidae</taxon>
        <taxon>Mya</taxon>
    </lineage>
</organism>
<accession>A0ABY7FAQ8</accession>
<keyword evidence="4" id="KW-1185">Reference proteome</keyword>
<evidence type="ECO:0000313" key="2">
    <source>
        <dbReference type="EMBL" id="WAR18037.1"/>
    </source>
</evidence>